<evidence type="ECO:0000256" key="4">
    <source>
        <dbReference type="ARBA" id="ARBA00023002"/>
    </source>
</evidence>
<dbReference type="PANTHER" id="PTHR43425">
    <property type="entry name" value="OXYGEN-INSENSITIVE NADPH NITROREDUCTASE"/>
    <property type="match status" value="1"/>
</dbReference>
<dbReference type="Pfam" id="PF00881">
    <property type="entry name" value="Nitroreductase"/>
    <property type="match status" value="1"/>
</dbReference>
<keyword evidence="8" id="KW-1185">Reference proteome</keyword>
<evidence type="ECO:0000256" key="5">
    <source>
        <dbReference type="PIRNR" id="PIRNR005426"/>
    </source>
</evidence>
<dbReference type="KEGG" id="dmr:Deima_0772"/>
<accession>E8U5T9</accession>
<name>E8U5T9_DEIML</name>
<dbReference type="SUPFAM" id="SSF55469">
    <property type="entry name" value="FMN-dependent nitroreductase-like"/>
    <property type="match status" value="1"/>
</dbReference>
<dbReference type="Proteomes" id="UP000008635">
    <property type="component" value="Chromosome"/>
</dbReference>
<evidence type="ECO:0000313" key="8">
    <source>
        <dbReference type="Proteomes" id="UP000008635"/>
    </source>
</evidence>
<evidence type="ECO:0000313" key="7">
    <source>
        <dbReference type="EMBL" id="ADV66428.1"/>
    </source>
</evidence>
<reference evidence="8" key="2">
    <citation type="submission" date="2011-01" db="EMBL/GenBank/DDBJ databases">
        <title>The complete genome of Deinococcus maricopensis DSM 21211.</title>
        <authorList>
            <consortium name="US DOE Joint Genome Institute (JGI-PGF)"/>
            <person name="Lucas S."/>
            <person name="Copeland A."/>
            <person name="Lapidus A."/>
            <person name="Goodwin L."/>
            <person name="Pitluck S."/>
            <person name="Kyrpides N."/>
            <person name="Mavromatis K."/>
            <person name="Pagani I."/>
            <person name="Ivanova N."/>
            <person name="Ovchinnikova G."/>
            <person name="Zeytun A."/>
            <person name="Detter J.C."/>
            <person name="Han C."/>
            <person name="Land M."/>
            <person name="Hauser L."/>
            <person name="Markowitz V."/>
            <person name="Cheng J.-F."/>
            <person name="Hugenholtz P."/>
            <person name="Woyke T."/>
            <person name="Wu D."/>
            <person name="Pukall R."/>
            <person name="Gehrich-Schroeter G."/>
            <person name="Brambilla E."/>
            <person name="Klenk H.-P."/>
            <person name="Eisen J.A."/>
        </authorList>
    </citation>
    <scope>NUCLEOTIDE SEQUENCE [LARGE SCALE GENOMIC DNA]</scope>
    <source>
        <strain evidence="8">DSM 21211 / LMG 22137 / NRRL B-23946 / LB-34</strain>
    </source>
</reference>
<dbReference type="Gene3D" id="3.40.109.10">
    <property type="entry name" value="NADH Oxidase"/>
    <property type="match status" value="1"/>
</dbReference>
<keyword evidence="4 5" id="KW-0560">Oxidoreductase</keyword>
<keyword evidence="2 5" id="KW-0285">Flavoprotein</keyword>
<dbReference type="PIRSF" id="PIRSF005426">
    <property type="entry name" value="Frp"/>
    <property type="match status" value="1"/>
</dbReference>
<evidence type="ECO:0000256" key="2">
    <source>
        <dbReference type="ARBA" id="ARBA00022630"/>
    </source>
</evidence>
<evidence type="ECO:0000256" key="1">
    <source>
        <dbReference type="ARBA" id="ARBA00008366"/>
    </source>
</evidence>
<dbReference type="RefSeq" id="WP_013555933.1">
    <property type="nucleotide sequence ID" value="NC_014958.1"/>
</dbReference>
<sequence length="254" mass="27463">MTTPLNSLSPAEVRAFFDAHRTVRKYQPVPMPQEHLDVLLHAAQRAPTDATAQMYSFIRLVDPQVRERVAALTVNPHVATASEAFVVCLDVHRLQRLLERGGHVFGEWPGVAVHFGLGDAVLAGQNLLLAAEMLGYQGCWIGGVLTHLPELVEALALPEGVLPYAALTVGVPDEAPPMRPRIPRALVLHEDAYREPSAAELDEALAVMAPITVRGDWAGTLARYFAAGGGMESREGPLQAVLRQQGLAPRTPAE</sequence>
<evidence type="ECO:0000256" key="3">
    <source>
        <dbReference type="ARBA" id="ARBA00022643"/>
    </source>
</evidence>
<keyword evidence="3 5" id="KW-0288">FMN</keyword>
<dbReference type="PANTHER" id="PTHR43425:SF2">
    <property type="entry name" value="OXYGEN-INSENSITIVE NADPH NITROREDUCTASE"/>
    <property type="match status" value="1"/>
</dbReference>
<dbReference type="eggNOG" id="COG0778">
    <property type="taxonomic scope" value="Bacteria"/>
</dbReference>
<keyword evidence="5" id="KW-0521">NADP</keyword>
<evidence type="ECO:0000259" key="6">
    <source>
        <dbReference type="Pfam" id="PF00881"/>
    </source>
</evidence>
<dbReference type="GO" id="GO:0016491">
    <property type="term" value="F:oxidoreductase activity"/>
    <property type="evidence" value="ECO:0007669"/>
    <property type="project" value="UniProtKB-UniRule"/>
</dbReference>
<dbReference type="HOGENOM" id="CLU_070764_0_1_0"/>
<reference evidence="7 8" key="1">
    <citation type="journal article" date="2011" name="Stand. Genomic Sci.">
        <title>Complete genome sequence of Deinococcus maricopensis type strain (LB-34).</title>
        <authorList>
            <person name="Pukall R."/>
            <person name="Zeytun A."/>
            <person name="Lucas S."/>
            <person name="Lapidus A."/>
            <person name="Hammon N."/>
            <person name="Deshpande S."/>
            <person name="Nolan M."/>
            <person name="Cheng J.F."/>
            <person name="Pitluck S."/>
            <person name="Liolios K."/>
            <person name="Pagani I."/>
            <person name="Mikhailova N."/>
            <person name="Ivanova N."/>
            <person name="Mavromatis K."/>
            <person name="Pati A."/>
            <person name="Tapia R."/>
            <person name="Han C."/>
            <person name="Goodwin L."/>
            <person name="Chen A."/>
            <person name="Palaniappan K."/>
            <person name="Land M."/>
            <person name="Hauser L."/>
            <person name="Chang Y.J."/>
            <person name="Jeffries C.D."/>
            <person name="Brambilla E.M."/>
            <person name="Rohde M."/>
            <person name="Goker M."/>
            <person name="Detter J.C."/>
            <person name="Woyke T."/>
            <person name="Bristow J."/>
            <person name="Eisen J.A."/>
            <person name="Markowitz V."/>
            <person name="Hugenholtz P."/>
            <person name="Kyrpides N.C."/>
            <person name="Klenk H.P."/>
        </authorList>
    </citation>
    <scope>NUCLEOTIDE SEQUENCE [LARGE SCALE GENOMIC DNA]</scope>
    <source>
        <strain evidence="8">DSM 21211 / LMG 22137 / NRRL B-23946 / LB-34</strain>
    </source>
</reference>
<gene>
    <name evidence="7" type="ordered locus">Deima_0772</name>
</gene>
<dbReference type="STRING" id="709986.Deima_0772"/>
<dbReference type="OrthoDB" id="9775805at2"/>
<dbReference type="AlphaFoldDB" id="E8U5T9"/>
<dbReference type="EMBL" id="CP002454">
    <property type="protein sequence ID" value="ADV66428.1"/>
    <property type="molecule type" value="Genomic_DNA"/>
</dbReference>
<organism evidence="7 8">
    <name type="scientific">Deinococcus maricopensis (strain DSM 21211 / LMG 22137 / NRRL B-23946 / LB-34)</name>
    <dbReference type="NCBI Taxonomy" id="709986"/>
    <lineage>
        <taxon>Bacteria</taxon>
        <taxon>Thermotogati</taxon>
        <taxon>Deinococcota</taxon>
        <taxon>Deinococci</taxon>
        <taxon>Deinococcales</taxon>
        <taxon>Deinococcaceae</taxon>
        <taxon>Deinococcus</taxon>
    </lineage>
</organism>
<proteinExistence type="inferred from homology"/>
<protein>
    <submittedName>
        <fullName evidence="7">Nitroreductase</fullName>
    </submittedName>
</protein>
<dbReference type="InterPro" id="IPR016446">
    <property type="entry name" value="Flavin_OxRdtase_Frp"/>
</dbReference>
<dbReference type="InterPro" id="IPR029479">
    <property type="entry name" value="Nitroreductase"/>
</dbReference>
<dbReference type="InterPro" id="IPR000415">
    <property type="entry name" value="Nitroreductase-like"/>
</dbReference>
<comment type="similarity">
    <text evidence="1 5">Belongs to the flavin oxidoreductase frp family.</text>
</comment>
<feature type="domain" description="Nitroreductase" evidence="6">
    <location>
        <begin position="20"/>
        <end position="170"/>
    </location>
</feature>